<comment type="caution">
    <text evidence="1">The sequence shown here is derived from an EMBL/GenBank/DDBJ whole genome shotgun (WGS) entry which is preliminary data.</text>
</comment>
<dbReference type="CDD" id="cd09272">
    <property type="entry name" value="RNase_HI_RT_Ty1"/>
    <property type="match status" value="1"/>
</dbReference>
<name>A0A8X6W9I7_TRICX</name>
<organism evidence="1 2">
    <name type="scientific">Trichonephila clavipes</name>
    <name type="common">Golden silk orbweaver</name>
    <name type="synonym">Nephila clavipes</name>
    <dbReference type="NCBI Taxonomy" id="2585209"/>
    <lineage>
        <taxon>Eukaryota</taxon>
        <taxon>Metazoa</taxon>
        <taxon>Ecdysozoa</taxon>
        <taxon>Arthropoda</taxon>
        <taxon>Chelicerata</taxon>
        <taxon>Arachnida</taxon>
        <taxon>Araneae</taxon>
        <taxon>Araneomorphae</taxon>
        <taxon>Entelegynae</taxon>
        <taxon>Araneoidea</taxon>
        <taxon>Nephilidae</taxon>
        <taxon>Trichonephila</taxon>
    </lineage>
</organism>
<keyword evidence="2" id="KW-1185">Reference proteome</keyword>
<dbReference type="PANTHER" id="PTHR11439:SF489">
    <property type="entry name" value="RNA-DIRECTED DNA POLYMERASE"/>
    <property type="match status" value="1"/>
</dbReference>
<dbReference type="EMBL" id="BMAU01021394">
    <property type="protein sequence ID" value="GFY30699.1"/>
    <property type="molecule type" value="Genomic_DNA"/>
</dbReference>
<dbReference type="AlphaFoldDB" id="A0A8X6W9I7"/>
<dbReference type="PANTHER" id="PTHR11439">
    <property type="entry name" value="GAG-POL-RELATED RETROTRANSPOSON"/>
    <property type="match status" value="1"/>
</dbReference>
<reference evidence="1" key="1">
    <citation type="submission" date="2020-08" db="EMBL/GenBank/DDBJ databases">
        <title>Multicomponent nature underlies the extraordinary mechanical properties of spider dragline silk.</title>
        <authorList>
            <person name="Kono N."/>
            <person name="Nakamura H."/>
            <person name="Mori M."/>
            <person name="Yoshida Y."/>
            <person name="Ohtoshi R."/>
            <person name="Malay A.D."/>
            <person name="Moran D.A.P."/>
            <person name="Tomita M."/>
            <person name="Numata K."/>
            <person name="Arakawa K."/>
        </authorList>
    </citation>
    <scope>NUCLEOTIDE SEQUENCE</scope>
</reference>
<evidence type="ECO:0000313" key="2">
    <source>
        <dbReference type="Proteomes" id="UP000887159"/>
    </source>
</evidence>
<protein>
    <submittedName>
        <fullName evidence="1">Retrovirus-related Pol polyprotein from transposon TNT 1-94</fullName>
    </submittedName>
</protein>
<accession>A0A8X6W9I7</accession>
<dbReference type="Proteomes" id="UP000887159">
    <property type="component" value="Unassembled WGS sequence"/>
</dbReference>
<gene>
    <name evidence="1" type="ORF">TNCV_3118591</name>
</gene>
<evidence type="ECO:0000313" key="1">
    <source>
        <dbReference type="EMBL" id="GFY30699.1"/>
    </source>
</evidence>
<sequence>MGKTKKLLGIEFEEIGNSLFIHQRSYIRRLCEIYEKYKYPVSSLPISKGQVLSKLDSPKTSEEILTVPYRNLIGSLSFIAIRTRPDIMYAVNVLSQFQANPGIKHWNCLLRLLGYLKYTQEYKLELSKVKSLKLRCYSDSDFATNRDDRVSMGGFITFIDETPISWRTFKQKSVSLSTMEAEYVSLTEAAKEFIWLKNVINNKSLNLELSENVMFCDNQAAISFQSHR</sequence>
<proteinExistence type="predicted"/>